<evidence type="ECO:0000256" key="1">
    <source>
        <dbReference type="SAM" id="Phobius"/>
    </source>
</evidence>
<gene>
    <name evidence="2" type="ORF">B0I22_0278</name>
</gene>
<keyword evidence="1" id="KW-0812">Transmembrane</keyword>
<keyword evidence="1" id="KW-0472">Membrane</keyword>
<comment type="caution">
    <text evidence="2">The sequence shown here is derived from an EMBL/GenBank/DDBJ whole genome shotgun (WGS) entry which is preliminary data.</text>
</comment>
<name>A0A4R8I826_9FLAO</name>
<dbReference type="Proteomes" id="UP000295313">
    <property type="component" value="Unassembled WGS sequence"/>
</dbReference>
<proteinExistence type="predicted"/>
<protein>
    <recommendedName>
        <fullName evidence="4">Nucleotidyltransferase</fullName>
    </recommendedName>
</protein>
<sequence>MARSVDTIYADLVAKKEADERLNALSSTSKVAIWRLWLWIFAYGSFVLETIFDRHRELIERLLSLLKPHTLRWYRNKVLQFQYGFDLIEDTDVFNNGSATEEEIEASKIIKYSAVTESTTESRLIVKIATEDSNGVLAPIPDEVYPAFSAYMEEIKDAGVKITVINYLPDILRLLMQIYYDPLLLTADGVSIRTGRKPVEDALNAFMKELPFNGELILASLVDKLQATEGIKIPHLTNAQSKWIANNGITYGNFENIAVKKIPTSGYFQIENFDNISYVAYS</sequence>
<evidence type="ECO:0000313" key="2">
    <source>
        <dbReference type="EMBL" id="TDX86168.1"/>
    </source>
</evidence>
<dbReference type="AlphaFoldDB" id="A0A4R8I826"/>
<evidence type="ECO:0000313" key="3">
    <source>
        <dbReference type="Proteomes" id="UP000295313"/>
    </source>
</evidence>
<feature type="transmembrane region" description="Helical" evidence="1">
    <location>
        <begin position="32"/>
        <end position="52"/>
    </location>
</feature>
<dbReference type="RefSeq" id="WP_133942805.1">
    <property type="nucleotide sequence ID" value="NZ_SOEO01000001.1"/>
</dbReference>
<keyword evidence="3" id="KW-1185">Reference proteome</keyword>
<dbReference type="OrthoDB" id="1053324at2"/>
<organism evidence="2 3">
    <name type="scientific">Epilithonimonas xixisoli</name>
    <dbReference type="NCBI Taxonomy" id="1476462"/>
    <lineage>
        <taxon>Bacteria</taxon>
        <taxon>Pseudomonadati</taxon>
        <taxon>Bacteroidota</taxon>
        <taxon>Flavobacteriia</taxon>
        <taxon>Flavobacteriales</taxon>
        <taxon>Weeksellaceae</taxon>
        <taxon>Chryseobacterium group</taxon>
        <taxon>Epilithonimonas</taxon>
    </lineage>
</organism>
<reference evidence="2 3" key="1">
    <citation type="submission" date="2019-03" db="EMBL/GenBank/DDBJ databases">
        <title>Genomic Encyclopedia of Type Strains, Phase III (KMG-III): the genomes of soil and plant-associated and newly described type strains.</title>
        <authorList>
            <person name="Whitman W."/>
        </authorList>
    </citation>
    <scope>NUCLEOTIDE SEQUENCE [LARGE SCALE GENOMIC DNA]</scope>
    <source>
        <strain evidence="2 3">CGMCC 1.12802</strain>
    </source>
</reference>
<dbReference type="EMBL" id="SOEO01000001">
    <property type="protein sequence ID" value="TDX86168.1"/>
    <property type="molecule type" value="Genomic_DNA"/>
</dbReference>
<keyword evidence="1" id="KW-1133">Transmembrane helix</keyword>
<accession>A0A4R8I826</accession>
<evidence type="ECO:0008006" key="4">
    <source>
        <dbReference type="Google" id="ProtNLM"/>
    </source>
</evidence>